<evidence type="ECO:0000256" key="5">
    <source>
        <dbReference type="ARBA" id="ARBA00022840"/>
    </source>
</evidence>
<evidence type="ECO:0000313" key="10">
    <source>
        <dbReference type="Proteomes" id="UP000615455"/>
    </source>
</evidence>
<dbReference type="Proteomes" id="UP000615455">
    <property type="component" value="Unassembled WGS sequence"/>
</dbReference>
<feature type="domain" description="Carbohydrate kinase FGGY C-terminal" evidence="8">
    <location>
        <begin position="253"/>
        <end position="441"/>
    </location>
</feature>
<dbReference type="RefSeq" id="WP_189011966.1">
    <property type="nucleotide sequence ID" value="NZ_BMHE01000010.1"/>
</dbReference>
<evidence type="ECO:0000259" key="7">
    <source>
        <dbReference type="Pfam" id="PF00370"/>
    </source>
</evidence>
<dbReference type="InterPro" id="IPR050406">
    <property type="entry name" value="FGGY_Carb_Kinase"/>
</dbReference>
<dbReference type="InterPro" id="IPR043129">
    <property type="entry name" value="ATPase_NBD"/>
</dbReference>
<keyword evidence="6" id="KW-0119">Carbohydrate metabolism</keyword>
<evidence type="ECO:0000256" key="6">
    <source>
        <dbReference type="RuleBase" id="RU364073"/>
    </source>
</evidence>
<sequence>MHILAFDLGTSAVKCLLMNEKGSVLHVHAERYPSYSPSLGWMEQQPENWLNAAVLAANTCMNQANCRDISVISLSGHMSALVLVDHEGVPLLPCITLSDTRSRHQSERLRQQMQQQIFELTGNPVIDAFLAPKLLWVKETFPDLYDRAHLFLFPKDYLRYRLTGQFGTDITDAGNSLFFDPVHNNWDFHMADSLGIRRSLLPRIFRSFEIAGKLTKSMADQLQLQEGIPVAAGGADMATSALGTGTLNCGDVALTIGTSATLISAIPAIHPTGFNKVTFHPHVLPNTMYALGSHFSGGLSLNWFSEVFGQSISYSFLKSLGQAAEKVPPGSHGVLYLPFLVGSGSPRFQPHMRGTFLGISSSTDRATLFRAVLEGISFNLKETLSLLERMNQPPSTIRIGGGGINIGIWPSILASIFGYPVQVLKHSDASALGAALLGGYAIGIFNDLYLSSMQLAETSTIIKPDPQANQEYEHIYAKYLDFYSSLEPLYQKYSH</sequence>
<dbReference type="Pfam" id="PF00370">
    <property type="entry name" value="FGGY_N"/>
    <property type="match status" value="1"/>
</dbReference>
<comment type="catalytic activity">
    <reaction evidence="6">
        <text>D-xylulose + ATP = D-xylulose 5-phosphate + ADP + H(+)</text>
        <dbReference type="Rhea" id="RHEA:10964"/>
        <dbReference type="ChEBI" id="CHEBI:15378"/>
        <dbReference type="ChEBI" id="CHEBI:17140"/>
        <dbReference type="ChEBI" id="CHEBI:30616"/>
        <dbReference type="ChEBI" id="CHEBI:57737"/>
        <dbReference type="ChEBI" id="CHEBI:456216"/>
        <dbReference type="EC" id="2.7.1.17"/>
    </reaction>
</comment>
<gene>
    <name evidence="6" type="primary">xylB</name>
    <name evidence="9" type="ORF">GCM10008018_25320</name>
</gene>
<dbReference type="EMBL" id="BMHE01000010">
    <property type="protein sequence ID" value="GFZ78731.1"/>
    <property type="molecule type" value="Genomic_DNA"/>
</dbReference>
<keyword evidence="5 6" id="KW-0067">ATP-binding</keyword>
<keyword evidence="4 6" id="KW-0418">Kinase</keyword>
<dbReference type="PANTHER" id="PTHR43095:SF5">
    <property type="entry name" value="XYLULOSE KINASE"/>
    <property type="match status" value="1"/>
</dbReference>
<dbReference type="Pfam" id="PF02782">
    <property type="entry name" value="FGGY_C"/>
    <property type="match status" value="1"/>
</dbReference>
<keyword evidence="6" id="KW-0859">Xylose metabolism</keyword>
<dbReference type="PANTHER" id="PTHR43095">
    <property type="entry name" value="SUGAR KINASE"/>
    <property type="match status" value="1"/>
</dbReference>
<dbReference type="InterPro" id="IPR018485">
    <property type="entry name" value="FGGY_C"/>
</dbReference>
<dbReference type="InterPro" id="IPR000577">
    <property type="entry name" value="Carb_kinase_FGGY"/>
</dbReference>
<comment type="caution">
    <text evidence="9">The sequence shown here is derived from an EMBL/GenBank/DDBJ whole genome shotgun (WGS) entry which is preliminary data.</text>
</comment>
<accession>A0ABQ1EMH8</accession>
<name>A0ABQ1EMH8_9BACL</name>
<evidence type="ECO:0000259" key="8">
    <source>
        <dbReference type="Pfam" id="PF02782"/>
    </source>
</evidence>
<evidence type="ECO:0000256" key="4">
    <source>
        <dbReference type="ARBA" id="ARBA00022777"/>
    </source>
</evidence>
<reference evidence="10" key="1">
    <citation type="journal article" date="2019" name="Int. J. Syst. Evol. Microbiol.">
        <title>The Global Catalogue of Microorganisms (GCM) 10K type strain sequencing project: providing services to taxonomists for standard genome sequencing and annotation.</title>
        <authorList>
            <consortium name="The Broad Institute Genomics Platform"/>
            <consortium name="The Broad Institute Genome Sequencing Center for Infectious Disease"/>
            <person name="Wu L."/>
            <person name="Ma J."/>
        </authorList>
    </citation>
    <scope>NUCLEOTIDE SEQUENCE [LARGE SCALE GENOMIC DNA]</scope>
    <source>
        <strain evidence="10">CGMCC 1.15043</strain>
    </source>
</reference>
<dbReference type="CDD" id="cd07808">
    <property type="entry name" value="ASKHA_NBD_FGGY_EcXK-like"/>
    <property type="match status" value="1"/>
</dbReference>
<feature type="domain" description="Carbohydrate kinase FGGY N-terminal" evidence="7">
    <location>
        <begin position="3"/>
        <end position="243"/>
    </location>
</feature>
<dbReference type="SUPFAM" id="SSF53067">
    <property type="entry name" value="Actin-like ATPase domain"/>
    <property type="match status" value="2"/>
</dbReference>
<dbReference type="InterPro" id="IPR006000">
    <property type="entry name" value="Xylulokinase"/>
</dbReference>
<dbReference type="PIRSF" id="PIRSF000538">
    <property type="entry name" value="GlpK"/>
    <property type="match status" value="1"/>
</dbReference>
<keyword evidence="10" id="KW-1185">Reference proteome</keyword>
<dbReference type="EC" id="2.7.1.17" evidence="6"/>
<organism evidence="9 10">
    <name type="scientific">Paenibacillus marchantiophytorum</name>
    <dbReference type="NCBI Taxonomy" id="1619310"/>
    <lineage>
        <taxon>Bacteria</taxon>
        <taxon>Bacillati</taxon>
        <taxon>Bacillota</taxon>
        <taxon>Bacilli</taxon>
        <taxon>Bacillales</taxon>
        <taxon>Paenibacillaceae</taxon>
        <taxon>Paenibacillus</taxon>
    </lineage>
</organism>
<protein>
    <recommendedName>
        <fullName evidence="6">Xylulose kinase</fullName>
        <shortName evidence="6">Xylulokinase</shortName>
        <ecNumber evidence="6">2.7.1.17</ecNumber>
    </recommendedName>
</protein>
<keyword evidence="3 6" id="KW-0547">Nucleotide-binding</keyword>
<evidence type="ECO:0000256" key="2">
    <source>
        <dbReference type="ARBA" id="ARBA00022679"/>
    </source>
</evidence>
<dbReference type="NCBIfam" id="TIGR01312">
    <property type="entry name" value="XylB"/>
    <property type="match status" value="1"/>
</dbReference>
<proteinExistence type="inferred from homology"/>
<dbReference type="Gene3D" id="3.30.420.40">
    <property type="match status" value="2"/>
</dbReference>
<dbReference type="InterPro" id="IPR018484">
    <property type="entry name" value="FGGY_N"/>
</dbReference>
<keyword evidence="2 6" id="KW-0808">Transferase</keyword>
<comment type="similarity">
    <text evidence="1 6">Belongs to the FGGY kinase family.</text>
</comment>
<evidence type="ECO:0000313" key="9">
    <source>
        <dbReference type="EMBL" id="GFZ78731.1"/>
    </source>
</evidence>
<evidence type="ECO:0000256" key="1">
    <source>
        <dbReference type="ARBA" id="ARBA00009156"/>
    </source>
</evidence>
<evidence type="ECO:0000256" key="3">
    <source>
        <dbReference type="ARBA" id="ARBA00022741"/>
    </source>
</evidence>